<name>A0AAU7W534_9MICO</name>
<dbReference type="InterPro" id="IPR013078">
    <property type="entry name" value="His_Pase_superF_clade-1"/>
</dbReference>
<dbReference type="Gene3D" id="3.40.50.1240">
    <property type="entry name" value="Phosphoglycerate mutase-like"/>
    <property type="match status" value="1"/>
</dbReference>
<dbReference type="GO" id="GO:0016791">
    <property type="term" value="F:phosphatase activity"/>
    <property type="evidence" value="ECO:0007669"/>
    <property type="project" value="TreeGrafter"/>
</dbReference>
<dbReference type="InterPro" id="IPR050275">
    <property type="entry name" value="PGM_Phosphatase"/>
</dbReference>
<accession>A0AAU7W534</accession>
<dbReference type="AlphaFoldDB" id="A0AAU7W534"/>
<proteinExistence type="predicted"/>
<dbReference type="GO" id="GO:0005737">
    <property type="term" value="C:cytoplasm"/>
    <property type="evidence" value="ECO:0007669"/>
    <property type="project" value="TreeGrafter"/>
</dbReference>
<dbReference type="PANTHER" id="PTHR48100:SF59">
    <property type="entry name" value="ADENOSYLCOBALAMIN_ALPHA-RIBAZOLE PHOSPHATASE"/>
    <property type="match status" value="1"/>
</dbReference>
<dbReference type="EC" id="3.1.3.-" evidence="2"/>
<dbReference type="EMBL" id="CP158374">
    <property type="protein sequence ID" value="XBX81569.1"/>
    <property type="molecule type" value="Genomic_DNA"/>
</dbReference>
<dbReference type="CDD" id="cd07067">
    <property type="entry name" value="HP_PGM_like"/>
    <property type="match status" value="1"/>
</dbReference>
<protein>
    <submittedName>
        <fullName evidence="2">Histidine phosphatase family protein</fullName>
        <ecNumber evidence="2">3.1.3.-</ecNumber>
    </submittedName>
</protein>
<organism evidence="2">
    <name type="scientific">Agromyces sp. G08B096</name>
    <dbReference type="NCBI Taxonomy" id="3156399"/>
    <lineage>
        <taxon>Bacteria</taxon>
        <taxon>Bacillati</taxon>
        <taxon>Actinomycetota</taxon>
        <taxon>Actinomycetes</taxon>
        <taxon>Micrococcales</taxon>
        <taxon>Microbacteriaceae</taxon>
        <taxon>Agromyces</taxon>
    </lineage>
</organism>
<evidence type="ECO:0000313" key="2">
    <source>
        <dbReference type="EMBL" id="XBX81569.1"/>
    </source>
</evidence>
<dbReference type="Pfam" id="PF00300">
    <property type="entry name" value="His_Phos_1"/>
    <property type="match status" value="1"/>
</dbReference>
<feature type="binding site" evidence="1">
    <location>
        <begin position="7"/>
        <end position="14"/>
    </location>
    <ligand>
        <name>substrate</name>
    </ligand>
</feature>
<dbReference type="SMART" id="SM00855">
    <property type="entry name" value="PGAM"/>
    <property type="match status" value="1"/>
</dbReference>
<dbReference type="PROSITE" id="PS00175">
    <property type="entry name" value="PG_MUTASE"/>
    <property type="match status" value="1"/>
</dbReference>
<keyword evidence="2" id="KW-0378">Hydrolase</keyword>
<feature type="binding site" evidence="1">
    <location>
        <position position="57"/>
    </location>
    <ligand>
        <name>substrate</name>
    </ligand>
</feature>
<dbReference type="RefSeq" id="WP_350347591.1">
    <property type="nucleotide sequence ID" value="NZ_CP158374.1"/>
</dbReference>
<dbReference type="InterPro" id="IPR001345">
    <property type="entry name" value="PG/BPGM_mutase_AS"/>
</dbReference>
<dbReference type="InterPro" id="IPR029033">
    <property type="entry name" value="His_PPase_superfam"/>
</dbReference>
<gene>
    <name evidence="2" type="ORF">ABIQ69_13245</name>
</gene>
<dbReference type="SUPFAM" id="SSF53254">
    <property type="entry name" value="Phosphoglycerate mutase-like"/>
    <property type="match status" value="1"/>
</dbReference>
<reference evidence="2" key="1">
    <citation type="submission" date="2024-05" db="EMBL/GenBank/DDBJ databases">
        <authorList>
            <person name="Yu L."/>
        </authorList>
    </citation>
    <scope>NUCLEOTIDE SEQUENCE</scope>
    <source>
        <strain evidence="2">G08B096</strain>
    </source>
</reference>
<dbReference type="PANTHER" id="PTHR48100">
    <property type="entry name" value="BROAD-SPECIFICITY PHOSPHATASE YOR283W-RELATED"/>
    <property type="match status" value="1"/>
</dbReference>
<evidence type="ECO:0000256" key="1">
    <source>
        <dbReference type="PIRSR" id="PIRSR613078-2"/>
    </source>
</evidence>
<sequence>MVIALVRHGQTDWNLALRMQGRTDIPLNATGREQARTAARRLADGGWDLVVSSPLVRARETAEILADGIRAELGGTDDDLIEEEFGEAEGMLVAAVAERWPDGDIPGREPVEHVAARGLAALGRLADAYEGRNVLAVAHGTLIRTTLAAISGHDRAHFPKLDNVSSSHVHRVGADWSVLTVGGVEFAIVRAEVEARAAELAALAG</sequence>